<organism evidence="1 2">
    <name type="scientific">Williamsia limnetica</name>
    <dbReference type="NCBI Taxonomy" id="882452"/>
    <lineage>
        <taxon>Bacteria</taxon>
        <taxon>Bacillati</taxon>
        <taxon>Actinomycetota</taxon>
        <taxon>Actinomycetes</taxon>
        <taxon>Mycobacteriales</taxon>
        <taxon>Nocardiaceae</taxon>
        <taxon>Williamsia</taxon>
    </lineage>
</organism>
<reference evidence="1 2" key="1">
    <citation type="submission" date="2018-06" db="EMBL/GenBank/DDBJ databases">
        <title>Genomic Encyclopedia of Type Strains, Phase IV (KMG-IV): sequencing the most valuable type-strain genomes for metagenomic binning, comparative biology and taxonomic classification.</title>
        <authorList>
            <person name="Goeker M."/>
        </authorList>
    </citation>
    <scope>NUCLEOTIDE SEQUENCE [LARGE SCALE GENOMIC DNA]</scope>
    <source>
        <strain evidence="1 2">DSM 45521</strain>
    </source>
</reference>
<keyword evidence="2" id="KW-1185">Reference proteome</keyword>
<protein>
    <submittedName>
        <fullName evidence="1">Uncharacterized protein</fullName>
    </submittedName>
</protein>
<dbReference type="EMBL" id="QJSP01000007">
    <property type="protein sequence ID" value="PYE16907.1"/>
    <property type="molecule type" value="Genomic_DNA"/>
</dbReference>
<proteinExistence type="predicted"/>
<evidence type="ECO:0000313" key="2">
    <source>
        <dbReference type="Proteomes" id="UP000247591"/>
    </source>
</evidence>
<name>A0A318RK24_WILLI</name>
<accession>A0A318RK24</accession>
<evidence type="ECO:0000313" key="1">
    <source>
        <dbReference type="EMBL" id="PYE16907.1"/>
    </source>
</evidence>
<sequence length="92" mass="10347">MLAQQRSTLAFGHASPDPELHTIVERIRTALELNRAMTADGCRLALRCASYEQLIRIHFPAPGPGHPSQSCFVLYGRSCRFCHYDPLSEAQY</sequence>
<dbReference type="AlphaFoldDB" id="A0A318RK24"/>
<dbReference type="Proteomes" id="UP000247591">
    <property type="component" value="Unassembled WGS sequence"/>
</dbReference>
<comment type="caution">
    <text evidence="1">The sequence shown here is derived from an EMBL/GenBank/DDBJ whole genome shotgun (WGS) entry which is preliminary data.</text>
</comment>
<gene>
    <name evidence="1" type="ORF">DFR67_107151</name>
</gene>